<dbReference type="Proteomes" id="UP000789831">
    <property type="component" value="Unassembled WGS sequence"/>
</dbReference>
<dbReference type="OrthoDB" id="2403345at2759"/>
<name>A0A9N9EW32_9GLOM</name>
<feature type="signal peptide" evidence="1">
    <location>
        <begin position="1"/>
        <end position="19"/>
    </location>
</feature>
<dbReference type="AlphaFoldDB" id="A0A9N9EW32"/>
<organism evidence="2 3">
    <name type="scientific">Ambispora gerdemannii</name>
    <dbReference type="NCBI Taxonomy" id="144530"/>
    <lineage>
        <taxon>Eukaryota</taxon>
        <taxon>Fungi</taxon>
        <taxon>Fungi incertae sedis</taxon>
        <taxon>Mucoromycota</taxon>
        <taxon>Glomeromycotina</taxon>
        <taxon>Glomeromycetes</taxon>
        <taxon>Archaeosporales</taxon>
        <taxon>Ambisporaceae</taxon>
        <taxon>Ambispora</taxon>
    </lineage>
</organism>
<evidence type="ECO:0000256" key="1">
    <source>
        <dbReference type="SAM" id="SignalP"/>
    </source>
</evidence>
<feature type="chain" id="PRO_5040274998" evidence="1">
    <location>
        <begin position="20"/>
        <end position="580"/>
    </location>
</feature>
<evidence type="ECO:0000313" key="2">
    <source>
        <dbReference type="EMBL" id="CAG8496296.1"/>
    </source>
</evidence>
<sequence length="580" mass="67254">MRIICVLCWKLNIFTSLKSRCIEDYNKCRDKHVFIKLSKKFFGRTVFTSLFSQNEKKSPQIINFWSLELANSNYETVISVEQKRHDDEPDISSPSLLGKRAFGDEPVEIDEISVDYTKHPLLKKYCTLLSKLQHHRIEESQRARHIINMLKWHIVDQEMFNDVGWTKIPQRLFVSKPSFCLRLVSNVLKQHSNDQLHLAERALQKLKLDDKYFDIDALTVVGVVSSIILKKFVPVWELHHLISGNGGRGSARSDFAAIVTNHNDLQFPFFTIEFERGGFEIHKDNIVVVSEAVYELNRILALAHNLSEEEVNRTRIHIGLVNDTRISFNTITPVFNQEESTFVYVNNDKVLSYNLKTDDIEKNIENVLQLVIYLRETICEDGLWIETILNREPTTYNYKLKALLPQLPNEALGKLFTAEPLIPNQHGYNRDGYLAEITNSIDQVQQLLDLLILTEQAFSPKLIRYLSESYMHHLTIVLHNDLKETDCDSLIIVHYQSGDSSKFSNLEQYGIVKLEYKSVEQFHHQQLLKQNSEKFEVFEEAQDSTTEIQAWFRRIHDSPQAKKSAIKIQVCSPTTRIAST</sequence>
<protein>
    <submittedName>
        <fullName evidence="2">5607_t:CDS:1</fullName>
    </submittedName>
</protein>
<proteinExistence type="predicted"/>
<keyword evidence="1" id="KW-0732">Signal</keyword>
<gene>
    <name evidence="2" type="ORF">AGERDE_LOCUS4015</name>
</gene>
<comment type="caution">
    <text evidence="2">The sequence shown here is derived from an EMBL/GenBank/DDBJ whole genome shotgun (WGS) entry which is preliminary data.</text>
</comment>
<evidence type="ECO:0000313" key="3">
    <source>
        <dbReference type="Proteomes" id="UP000789831"/>
    </source>
</evidence>
<dbReference type="EMBL" id="CAJVPL010000432">
    <property type="protein sequence ID" value="CAG8496296.1"/>
    <property type="molecule type" value="Genomic_DNA"/>
</dbReference>
<reference evidence="2" key="1">
    <citation type="submission" date="2021-06" db="EMBL/GenBank/DDBJ databases">
        <authorList>
            <person name="Kallberg Y."/>
            <person name="Tangrot J."/>
            <person name="Rosling A."/>
        </authorList>
    </citation>
    <scope>NUCLEOTIDE SEQUENCE</scope>
    <source>
        <strain evidence="2">MT106</strain>
    </source>
</reference>
<keyword evidence="3" id="KW-1185">Reference proteome</keyword>
<accession>A0A9N9EW32</accession>